<reference evidence="1 2" key="1">
    <citation type="journal article" date="2016" name="Genome Announc.">
        <title>Complete Genome Sequence of Methylobacterium populi P-1M, Isolated from Pink-Pigmented Household Biofilm.</title>
        <authorList>
            <person name="Morohoshi T."/>
            <person name="Ikeda T."/>
        </authorList>
    </citation>
    <scope>NUCLEOTIDE SEQUENCE [LARGE SCALE GENOMIC DNA]</scope>
    <source>
        <strain evidence="1 2">P-1M</strain>
        <plasmid evidence="2">Plasmid pmppm01 dna</plasmid>
    </source>
</reference>
<organism evidence="1 2">
    <name type="scientific">Methylorubrum populi</name>
    <dbReference type="NCBI Taxonomy" id="223967"/>
    <lineage>
        <taxon>Bacteria</taxon>
        <taxon>Pseudomonadati</taxon>
        <taxon>Pseudomonadota</taxon>
        <taxon>Alphaproteobacteria</taxon>
        <taxon>Hyphomicrobiales</taxon>
        <taxon>Methylobacteriaceae</taxon>
        <taxon>Methylorubrum</taxon>
    </lineage>
</organism>
<sequence length="165" mass="17683">MPFKNDLASLVDETHQGKSYGEIAASSVGALGGLTHTEAAKVMDALDVKSIEELATSKYVLWAQAIAHLAKFEKIDATKVGTDQAFNPSLAAILDSKWEKRPLREIAKASPAVLSGISRKEADLLAEALQVKTVEELATNRFVLVAQVIAHLAKYEATSPLKKAA</sequence>
<gene>
    <name evidence="1" type="ORF">MPPM_5437</name>
</gene>
<dbReference type="EMBL" id="AP014810">
    <property type="protein sequence ID" value="BAU94042.1"/>
    <property type="molecule type" value="Genomic_DNA"/>
</dbReference>
<name>A0A169RJX1_9HYPH</name>
<dbReference type="Proteomes" id="UP000218288">
    <property type="component" value="Plasmid pMPPM01"/>
</dbReference>
<geneLocation type="plasmid" evidence="2">
    <name>pmppm01 dna</name>
</geneLocation>
<dbReference type="AlphaFoldDB" id="A0A169RJX1"/>
<dbReference type="OrthoDB" id="332209at2"/>
<protein>
    <submittedName>
        <fullName evidence="1">Uncharacterized protein</fullName>
    </submittedName>
</protein>
<accession>A0A169RJX1</accession>
<evidence type="ECO:0000313" key="1">
    <source>
        <dbReference type="EMBL" id="BAU94042.1"/>
    </source>
</evidence>
<dbReference type="RefSeq" id="WP_082912089.1">
    <property type="nucleotide sequence ID" value="NZ_AP014810.1"/>
</dbReference>
<keyword evidence="1" id="KW-0614">Plasmid</keyword>
<proteinExistence type="predicted"/>
<evidence type="ECO:0000313" key="2">
    <source>
        <dbReference type="Proteomes" id="UP000218288"/>
    </source>
</evidence>